<accession>X0T5X0</accession>
<dbReference type="EMBL" id="BARS01003497">
    <property type="protein sequence ID" value="GAF83567.1"/>
    <property type="molecule type" value="Genomic_DNA"/>
</dbReference>
<name>X0T5X0_9ZZZZ</name>
<comment type="caution">
    <text evidence="1">The sequence shown here is derived from an EMBL/GenBank/DDBJ whole genome shotgun (WGS) entry which is preliminary data.</text>
</comment>
<sequence>PHDIAVFEMGTGAKRIDTAANYGIVFETAPKVGLDDGINAVKELIPMMVIDREKCRDSVEALRQYRTKYDDKLQIFKDTPLKDWTTDYADSIRYRAVSPVNTQISLWSRPLDYTREDKAAG</sequence>
<proteinExistence type="predicted"/>
<dbReference type="AlphaFoldDB" id="X0T5X0"/>
<gene>
    <name evidence="1" type="ORF">S01H1_06785</name>
</gene>
<feature type="non-terminal residue" evidence="1">
    <location>
        <position position="1"/>
    </location>
</feature>
<protein>
    <submittedName>
        <fullName evidence="1">Uncharacterized protein</fullName>
    </submittedName>
</protein>
<dbReference type="Gene3D" id="3.30.420.280">
    <property type="match status" value="1"/>
</dbReference>
<reference evidence="1" key="1">
    <citation type="journal article" date="2014" name="Front. Microbiol.">
        <title>High frequency of phylogenetically diverse reductive dehalogenase-homologous genes in deep subseafloor sedimentary metagenomes.</title>
        <authorList>
            <person name="Kawai M."/>
            <person name="Futagami T."/>
            <person name="Toyoda A."/>
            <person name="Takaki Y."/>
            <person name="Nishi S."/>
            <person name="Hori S."/>
            <person name="Arai W."/>
            <person name="Tsubouchi T."/>
            <person name="Morono Y."/>
            <person name="Uchiyama I."/>
            <person name="Ito T."/>
            <person name="Fujiyama A."/>
            <person name="Inagaki F."/>
            <person name="Takami H."/>
        </authorList>
    </citation>
    <scope>NUCLEOTIDE SEQUENCE</scope>
    <source>
        <strain evidence="1">Expedition CK06-06</strain>
    </source>
</reference>
<organism evidence="1">
    <name type="scientific">marine sediment metagenome</name>
    <dbReference type="NCBI Taxonomy" id="412755"/>
    <lineage>
        <taxon>unclassified sequences</taxon>
        <taxon>metagenomes</taxon>
        <taxon>ecological metagenomes</taxon>
    </lineage>
</organism>
<evidence type="ECO:0000313" key="1">
    <source>
        <dbReference type="EMBL" id="GAF83567.1"/>
    </source>
</evidence>